<dbReference type="EMBL" id="JAFHKK010000002">
    <property type="protein sequence ID" value="MBN2963477.1"/>
    <property type="molecule type" value="Genomic_DNA"/>
</dbReference>
<reference evidence="2" key="1">
    <citation type="submission" date="2021-02" db="EMBL/GenBank/DDBJ databases">
        <title>Sulfurospirillum tamanensis sp. nov.</title>
        <authorList>
            <person name="Merkel A.Y."/>
        </authorList>
    </citation>
    <scope>NUCLEOTIDE SEQUENCE [LARGE SCALE GENOMIC DNA]</scope>
    <source>
        <strain evidence="2">T05b</strain>
    </source>
</reference>
<comment type="caution">
    <text evidence="1">The sequence shown here is derived from an EMBL/GenBank/DDBJ whole genome shotgun (WGS) entry which is preliminary data.</text>
</comment>
<dbReference type="Proteomes" id="UP000703590">
    <property type="component" value="Unassembled WGS sequence"/>
</dbReference>
<dbReference type="InterPro" id="IPR005619">
    <property type="entry name" value="Uncharacterised_YajG"/>
</dbReference>
<dbReference type="PROSITE" id="PS51257">
    <property type="entry name" value="PROKAR_LIPOPROTEIN"/>
    <property type="match status" value="1"/>
</dbReference>
<name>A0ABS2WP62_9BACT</name>
<dbReference type="Pfam" id="PF03923">
    <property type="entry name" value="Lipoprotein_16"/>
    <property type="match status" value="1"/>
</dbReference>
<organism evidence="1 2">
    <name type="scientific">Sulfurospirillum tamanense</name>
    <dbReference type="NCBI Taxonomy" id="2813362"/>
    <lineage>
        <taxon>Bacteria</taxon>
        <taxon>Pseudomonadati</taxon>
        <taxon>Campylobacterota</taxon>
        <taxon>Epsilonproteobacteria</taxon>
        <taxon>Campylobacterales</taxon>
        <taxon>Sulfurospirillaceae</taxon>
        <taxon>Sulfurospirillum</taxon>
    </lineage>
</organism>
<reference evidence="1 2" key="2">
    <citation type="submission" date="2021-02" db="EMBL/GenBank/DDBJ databases">
        <title>Sulfurospirillum tamanensis sp. nov.</title>
        <authorList>
            <person name="Frolova A."/>
            <person name="Merkel A."/>
            <person name="Slobodkin A."/>
        </authorList>
    </citation>
    <scope>NUCLEOTIDE SEQUENCE [LARGE SCALE GENOMIC DNA]</scope>
    <source>
        <strain evidence="1 2">T05b</strain>
    </source>
</reference>
<protein>
    <recommendedName>
        <fullName evidence="3">Lipoprotein</fullName>
    </recommendedName>
</protein>
<accession>A0ABS2WP62</accession>
<sequence>MRVGIGLILALLVLTGCVYKNTPLTFSPYVPKPSTMVGGKSVQKVYLKTVIDNRPRQSIVASSTNTSGQNVGYATTSTAVDVWVHDALRRGLLARGYEVVVQPFKEAKTLEVSIDELFAHYNGTLLSGDNLTGTMQLSLHVKSGQTTTTKRVSQSQQQWHAPMHSSVAFKPFLERLMKDVLARAIDEIHAL</sequence>
<gene>
    <name evidence="1" type="ORF">JWV37_01660</name>
</gene>
<evidence type="ECO:0000313" key="2">
    <source>
        <dbReference type="Proteomes" id="UP000703590"/>
    </source>
</evidence>
<keyword evidence="2" id="KW-1185">Reference proteome</keyword>
<evidence type="ECO:0008006" key="3">
    <source>
        <dbReference type="Google" id="ProtNLM"/>
    </source>
</evidence>
<proteinExistence type="predicted"/>
<reference evidence="1 2" key="3">
    <citation type="submission" date="2021-02" db="EMBL/GenBank/DDBJ databases">
        <authorList>
            <person name="Merkel A.Y."/>
        </authorList>
    </citation>
    <scope>NUCLEOTIDE SEQUENCE [LARGE SCALE GENOMIC DNA]</scope>
    <source>
        <strain evidence="1 2">T05b</strain>
    </source>
</reference>
<evidence type="ECO:0000313" key="1">
    <source>
        <dbReference type="EMBL" id="MBN2963477.1"/>
    </source>
</evidence>
<dbReference type="RefSeq" id="WP_205457915.1">
    <property type="nucleotide sequence ID" value="NZ_JAFHKK010000002.1"/>
</dbReference>